<organism evidence="1 2">
    <name type="scientific">Aliikangiella maris</name>
    <dbReference type="NCBI Taxonomy" id="3162458"/>
    <lineage>
        <taxon>Bacteria</taxon>
        <taxon>Pseudomonadati</taxon>
        <taxon>Pseudomonadota</taxon>
        <taxon>Gammaproteobacteria</taxon>
        <taxon>Oceanospirillales</taxon>
        <taxon>Pleioneaceae</taxon>
        <taxon>Aliikangiella</taxon>
    </lineage>
</organism>
<dbReference type="Pfam" id="PF02464">
    <property type="entry name" value="CinA"/>
    <property type="match status" value="1"/>
</dbReference>
<proteinExistence type="predicted"/>
<dbReference type="SUPFAM" id="SSF142433">
    <property type="entry name" value="CinA-like"/>
    <property type="match status" value="1"/>
</dbReference>
<dbReference type="NCBIfam" id="TIGR00199">
    <property type="entry name" value="PncC_domain"/>
    <property type="match status" value="1"/>
</dbReference>
<name>A0ABV2BUP4_9GAMM</name>
<protein>
    <submittedName>
        <fullName evidence="1">CinA family protein</fullName>
    </submittedName>
</protein>
<dbReference type="Gene3D" id="3.90.950.20">
    <property type="entry name" value="CinA-like"/>
    <property type="match status" value="1"/>
</dbReference>
<accession>A0ABV2BUP4</accession>
<sequence>MQQLIEQLSEKLLASQQMAVTVESCTGGGIGKALTDVAGSSAWFAGGLITYTNESKTQLAGVSATLIQENGAVSQLVAEAMAQGALQHFHNTVSVAVSGVAGPGGGTPDKPVGTVCIATCANQQVFSKRFLFDGDRQQIREQTIEQAIVMLIEALSSTK</sequence>
<keyword evidence="2" id="KW-1185">Reference proteome</keyword>
<reference evidence="1 2" key="1">
    <citation type="submission" date="2024-06" db="EMBL/GenBank/DDBJ databases">
        <authorList>
            <person name="Li F."/>
        </authorList>
    </citation>
    <scope>NUCLEOTIDE SEQUENCE [LARGE SCALE GENOMIC DNA]</scope>
    <source>
        <strain evidence="1 2">GXAS 311</strain>
    </source>
</reference>
<evidence type="ECO:0000313" key="1">
    <source>
        <dbReference type="EMBL" id="MET1255488.1"/>
    </source>
</evidence>
<dbReference type="InterPro" id="IPR036653">
    <property type="entry name" value="CinA-like_C"/>
</dbReference>
<dbReference type="Proteomes" id="UP001548189">
    <property type="component" value="Unassembled WGS sequence"/>
</dbReference>
<dbReference type="InterPro" id="IPR008136">
    <property type="entry name" value="CinA_C"/>
</dbReference>
<dbReference type="EMBL" id="JBEVCJ010000010">
    <property type="protein sequence ID" value="MET1255488.1"/>
    <property type="molecule type" value="Genomic_DNA"/>
</dbReference>
<gene>
    <name evidence="1" type="ORF">ABVT43_10150</name>
</gene>
<evidence type="ECO:0000313" key="2">
    <source>
        <dbReference type="Proteomes" id="UP001548189"/>
    </source>
</evidence>
<comment type="caution">
    <text evidence="1">The sequence shown here is derived from an EMBL/GenBank/DDBJ whole genome shotgun (WGS) entry which is preliminary data.</text>
</comment>